<keyword evidence="1" id="KW-0812">Transmembrane</keyword>
<feature type="domain" description="PKD/Chitinase" evidence="2">
    <location>
        <begin position="1166"/>
        <end position="1244"/>
    </location>
</feature>
<dbReference type="Proteomes" id="UP000488299">
    <property type="component" value="Unassembled WGS sequence"/>
</dbReference>
<feature type="domain" description="PKD/Chitinase" evidence="2">
    <location>
        <begin position="518"/>
        <end position="604"/>
    </location>
</feature>
<evidence type="ECO:0000313" key="3">
    <source>
        <dbReference type="EMBL" id="KAB7733043.1"/>
    </source>
</evidence>
<dbReference type="InterPro" id="IPR022409">
    <property type="entry name" value="PKD/Chitinase_dom"/>
</dbReference>
<dbReference type="InterPro" id="IPR013783">
    <property type="entry name" value="Ig-like_fold"/>
</dbReference>
<accession>A0A7J5U5S8</accession>
<sequence>MTHISAFRSYTRWLKLLIGSLLTIVRSLRPFDKVWTRLFRPKTSWMHRTNGLTFSGWCMLVNVCGLALLSLLASDARGQSCGCPSEPNVVINNSFESDNYTPLYVTPDLPDAHFDIPDLDSWTSNQAVGDGYWPSLFFSGGSTTCYKPQDGTKFLVGYLTQNNGQTRISQTLTGLTSGKQYTVCFYIAPGAKWRAPSGTCVDIPNGGGWNAAIVSGGTYSNDFPVNQADKIPDPTNPCSTGNPVRWEQKTFTFTATGSSAILQFTTFGDTQGDIWAYFLDNISVKPASCNCTIPIPTQSTSCGTNLIPNGNFETVAGTNTFNDNVAGVAASFLQKDNTQPTGNEAAPSGWANPFPNPFQDQGDYNGIFYLNSNGNKMIWIRNGSEDQCLSPATFEQFPLKSCTRYVLRAKVAGWSPNSIVSGSDGKVDFFLEQNAGVVGNWVRTNYQVNTTSDCAAIQWTQVELSFTTDGNSQTPVDFGLLISIKDAQRDGLLIDNVVLCELGPGPACTPVACTTPTNLNPTITPSTVAPGTTVTLAVSAGNTTPGSTSYTWSGSGISSPTASTVASRTVAAPATAGVYTYTVIVNNGTGCTATTTTSLTVVSVNPVIACVGNKLLNPSFEQGFSSGVFSISPPPSWTGGVSDQISNGAGFAAADGVGFGYTADAANPTLCQNVTVSTGSSYSLSYYAGVHQVLGQTVTLQYYNGTSAIGTAQSQPITHILESNGQFGGPYSLSIGAAPATATALRVCAVGLSGQGISGAAKIDALCLQQLPCITPSNVAASVTPNNVAPGTNVTLNTTASGTTAGVTTYIWSGPGISSPSATTIASRTVVAPTTAGTYTYTVVVSNGTGCTATATTNLTLQLPCALATTATPSTCTPATNQYTVSGTISLTSTIAGTATITDGTRSTTVTVPTGATSVAYSLTGLTSGTGSHTVVVNLPGCGSATATYSAPASCTVAATITVTSATVCFGNSATLTASGCAGTVAWSNGTTGNTLVTSALTQTTSYTATCTTASATTFAVGTVTVLPQPVINLSASATLVTAGSNVTLTANGCTGTVAWSNGSTGSSIVVTPTQTTQTYSATCTTGPACFTTASIVVNTEAPANLIVTSATICAGSSATLTAAGCAGTVAWSNGTSGNTLVTPALTQTTSYTATCTTTTSTTFAVGTVTVNPAVTATISAGSLSICAGQTTTLTASGGATYRWSTGATTAAISVSAAGTYSVTATSAAGCSGTATTTVVQNPAPVVTVTSATVCAGSSATLTASGANSYLWSNGATTASIVVTPTATTTYSVTGTSSAGCSATAVGTVTVLPQPVLNLSASATLVTAGSNVTLTATGCTWTVAWSNGSTGSSIVVMPMQATQMYSATCTTGPACFTTASIVINTQAPASLVVSSATVCHGSSATLIAAGCAGTVSWSNGTSGNTLVTPALTQTTSYTATCTTTTSTTFAVGTVTVNPAVTATISAGSMSICAGQTTTLTASGGATYRWSTGATTAAISVSAAGTYSVTATSAAGCSGTATTTVVLNPGPVVTVTSTTVCAGQSATLTASGAATYQWSTGANTASIVVAPTATTTYSVTGTSSAGCSATATGTVTVLPQPVLNLSASATLVTAGSNVTLTATGCTGTVAWSNGSTGASIVVMPMQATQTFSVTCTTGPACFTTASIVINTQAPASLIVSSATVCHGSSATLTAAGCAGTVTWSNGTSGNTLVTPALTQTTSYTATCTTTTSTTFAVGTVTVLPQPVLNLSASATLVTAGSNVTLTANGCTGSVTWSNGSTGSSIVVTPTQTTQPYSATCTTGPACFTTASIVVNTEAPANLVVTSATICAGSSATLTAAGCAGTVTWSNGTSGNTLVTPALTQTTSYTATCTTTTSTTFAVGTVTVNPAVTATISATSLSICAGQTTTLTASGGATYRWSTGATTAAISVSAAGTYSVTATSAAGCSGTATTTVVQNPAPVVTVTSATVCAGSSATLTASGANSYLWSTGATTASIVVTPTATTTYSVTGTSSAGCSATATGTVTVLPQPVLNLSASATLVTAGSNVTLTATGCTGSVAWNNGSTGSSIVVMPMQATQTYSATCTTGPGCFTTASIVVNTEAPASLVVSSATVCHGSSATLTAAGCAGTVAWSNGTSGNTLVTPALTQTTSYTTTCTTTTGSATTAVGSVTVVPMPAATVAASSNTVTVGQNVTLTVSGCVGLVNWNTGQTGSSIVVTPVAGSNLYSATCTTSAGSVQCTAVGSVTVTGNTPIELPNLELNKLVSKRQAQVGDVVSFTIVLTNTGPGSATGVVVSDTHTAGMTIIPGTVSVSTGSFTSGLNGGQWAIASLPAGATATLTYSASITGEGTVFNTAIIPGDPTSDVTTCLSVPIKVCQGEPFAIRLDAPTGYSRYQWYLTAPGSTSSMLVADGTLSSFTATLPGSYSVLIDSGLANACPSQGCCPIVIEETAVPSFTALVKNSSCVGSNPQADGQITLVNLGTAGRYYYQVSPGTSFNAAQATPATPTAIPANGVVATGLLPGNYTVRVWLMINGQPACPRDLTVAVVESCACPTNVCVPVVVRKIR</sequence>
<dbReference type="InterPro" id="IPR001434">
    <property type="entry name" value="OmcB-like_DUF11"/>
</dbReference>
<keyword evidence="1" id="KW-0472">Membrane</keyword>
<feature type="domain" description="PKD/Chitinase" evidence="2">
    <location>
        <begin position="1961"/>
        <end position="2029"/>
    </location>
</feature>
<protein>
    <submittedName>
        <fullName evidence="3">DUF11 domain-containing protein</fullName>
    </submittedName>
</protein>
<feature type="domain" description="PKD/Chitinase" evidence="2">
    <location>
        <begin position="1246"/>
        <end position="1314"/>
    </location>
</feature>
<evidence type="ECO:0000313" key="4">
    <source>
        <dbReference type="Proteomes" id="UP000488299"/>
    </source>
</evidence>
<dbReference type="Gene3D" id="2.60.40.740">
    <property type="match status" value="1"/>
</dbReference>
<organism evidence="3 4">
    <name type="scientific">Rudanella paleaurantiibacter</name>
    <dbReference type="NCBI Taxonomy" id="2614655"/>
    <lineage>
        <taxon>Bacteria</taxon>
        <taxon>Pseudomonadati</taxon>
        <taxon>Bacteroidota</taxon>
        <taxon>Cytophagia</taxon>
        <taxon>Cytophagales</taxon>
        <taxon>Cytophagaceae</taxon>
        <taxon>Rudanella</taxon>
    </lineage>
</organism>
<proteinExistence type="predicted"/>
<feature type="transmembrane region" description="Helical" evidence="1">
    <location>
        <begin position="52"/>
        <end position="73"/>
    </location>
</feature>
<evidence type="ECO:0000256" key="1">
    <source>
        <dbReference type="SAM" id="Phobius"/>
    </source>
</evidence>
<feature type="domain" description="PKD/Chitinase" evidence="2">
    <location>
        <begin position="1457"/>
        <end position="1529"/>
    </location>
</feature>
<dbReference type="Gene3D" id="2.60.120.260">
    <property type="entry name" value="Galactose-binding domain-like"/>
    <property type="match status" value="3"/>
</dbReference>
<dbReference type="Pfam" id="PF01345">
    <property type="entry name" value="DUF11"/>
    <property type="match status" value="1"/>
</dbReference>
<feature type="domain" description="PKD/Chitinase" evidence="2">
    <location>
        <begin position="1531"/>
        <end position="1599"/>
    </location>
</feature>
<keyword evidence="1" id="KW-1133">Transmembrane helix</keyword>
<name>A0A7J5U5S8_9BACT</name>
<dbReference type="Gene3D" id="2.60.40.10">
    <property type="entry name" value="Immunoglobulins"/>
    <property type="match status" value="1"/>
</dbReference>
<dbReference type="NCBIfam" id="TIGR01451">
    <property type="entry name" value="B_ant_repeat"/>
    <property type="match status" value="1"/>
</dbReference>
<evidence type="ECO:0000259" key="2">
    <source>
        <dbReference type="SMART" id="SM00089"/>
    </source>
</evidence>
<gene>
    <name evidence="3" type="ORF">F5984_03640</name>
</gene>
<feature type="domain" description="PKD/Chitinase" evidence="2">
    <location>
        <begin position="778"/>
        <end position="864"/>
    </location>
</feature>
<reference evidence="3 4" key="1">
    <citation type="submission" date="2019-10" db="EMBL/GenBank/DDBJ databases">
        <title>Rudanella paleaurantiibacter sp. nov., isolated from sludge.</title>
        <authorList>
            <person name="Xu S.Q."/>
        </authorList>
    </citation>
    <scope>NUCLEOTIDE SEQUENCE [LARGE SCALE GENOMIC DNA]</scope>
    <source>
        <strain evidence="3 4">HX-22-17</strain>
    </source>
</reference>
<comment type="caution">
    <text evidence="3">The sequence shown here is derived from an EMBL/GenBank/DDBJ whole genome shotgun (WGS) entry which is preliminary data.</text>
</comment>
<feature type="domain" description="PKD/Chitinase" evidence="2">
    <location>
        <begin position="1881"/>
        <end position="1959"/>
    </location>
</feature>
<dbReference type="SMART" id="SM00089">
    <property type="entry name" value="PKD"/>
    <property type="match status" value="8"/>
</dbReference>
<dbReference type="EMBL" id="WELI01000001">
    <property type="protein sequence ID" value="KAB7733043.1"/>
    <property type="molecule type" value="Genomic_DNA"/>
</dbReference>
<dbReference type="InterPro" id="IPR047589">
    <property type="entry name" value="DUF11_rpt"/>
</dbReference>
<keyword evidence="4" id="KW-1185">Reference proteome</keyword>